<gene>
    <name evidence="1" type="ORF">DGG96_10730</name>
    <name evidence="2" type="ORF">ELY20_11440</name>
</gene>
<accession>A0A317U1F1</accession>
<reference evidence="1 3" key="1">
    <citation type="submission" date="2018-05" db="EMBL/GenBank/DDBJ databases">
        <title>Legionella qingyii sp.nov., whole genome shotgun sequence.</title>
        <authorList>
            <person name="Wu H."/>
            <person name="Zhu Q."/>
            <person name="Hu C."/>
        </authorList>
    </citation>
    <scope>NUCLEOTIDE SEQUENCE [LARGE SCALE GENOMIC DNA]</scope>
    <source>
        <strain evidence="1 3">HEB18</strain>
    </source>
</reference>
<evidence type="ECO:0000313" key="4">
    <source>
        <dbReference type="Proteomes" id="UP000287374"/>
    </source>
</evidence>
<sequence length="63" mass="7524">MNSGQASIFSETQPVYLAIDRTNWYWGKSKINIFMLSVRRSNAIENQQFQIYFKNQLLMYLII</sequence>
<dbReference type="Proteomes" id="UP000287374">
    <property type="component" value="Unassembled WGS sequence"/>
</dbReference>
<dbReference type="AlphaFoldDB" id="A0A317U1F1"/>
<name>A0A317U1F1_9GAMM</name>
<dbReference type="EMBL" id="RZGX01000014">
    <property type="protein sequence ID" value="RUR21824.1"/>
    <property type="molecule type" value="Genomic_DNA"/>
</dbReference>
<protein>
    <submittedName>
        <fullName evidence="1">Uncharacterized protein</fullName>
    </submittedName>
</protein>
<dbReference type="EMBL" id="QHJG01000016">
    <property type="protein sequence ID" value="PWY55581.1"/>
    <property type="molecule type" value="Genomic_DNA"/>
</dbReference>
<dbReference type="OrthoDB" id="1091931at2"/>
<keyword evidence="4" id="KW-1185">Reference proteome</keyword>
<reference evidence="2 4" key="2">
    <citation type="submission" date="2018-12" db="EMBL/GenBank/DDBJ databases">
        <title>Legionella sp,whole genome shotgun sequence.</title>
        <authorList>
            <person name="Wu H."/>
        </authorList>
    </citation>
    <scope>NUCLEOTIDE SEQUENCE [LARGE SCALE GENOMIC DNA]</scope>
    <source>
        <strain evidence="2">Km489</strain>
        <strain evidence="4">km489</strain>
    </source>
</reference>
<dbReference type="Proteomes" id="UP000247152">
    <property type="component" value="Unassembled WGS sequence"/>
</dbReference>
<proteinExistence type="predicted"/>
<evidence type="ECO:0000313" key="1">
    <source>
        <dbReference type="EMBL" id="PWY55581.1"/>
    </source>
</evidence>
<organism evidence="1 3">
    <name type="scientific">Legionella qingyii</name>
    <dbReference type="NCBI Taxonomy" id="2184757"/>
    <lineage>
        <taxon>Bacteria</taxon>
        <taxon>Pseudomonadati</taxon>
        <taxon>Pseudomonadota</taxon>
        <taxon>Gammaproteobacteria</taxon>
        <taxon>Legionellales</taxon>
        <taxon>Legionellaceae</taxon>
        <taxon>Legionella</taxon>
    </lineage>
</organism>
<evidence type="ECO:0000313" key="3">
    <source>
        <dbReference type="Proteomes" id="UP000247152"/>
    </source>
</evidence>
<evidence type="ECO:0000313" key="2">
    <source>
        <dbReference type="EMBL" id="RUR21824.1"/>
    </source>
</evidence>
<comment type="caution">
    <text evidence="1">The sequence shown here is derived from an EMBL/GenBank/DDBJ whole genome shotgun (WGS) entry which is preliminary data.</text>
</comment>